<dbReference type="PATRIC" id="fig|1218492.5.peg.1269"/>
<dbReference type="InterPro" id="IPR011004">
    <property type="entry name" value="Trimer_LpxA-like_sf"/>
</dbReference>
<dbReference type="InterPro" id="IPR001451">
    <property type="entry name" value="Hexapep"/>
</dbReference>
<evidence type="ECO:0000313" key="1">
    <source>
        <dbReference type="EMBL" id="KJY60937.1"/>
    </source>
</evidence>
<dbReference type="AlphaFoldDB" id="A0A0F4LQ54"/>
<organism evidence="1 2">
    <name type="scientific">Bombilactobacillus mellifer</name>
    <dbReference type="NCBI Taxonomy" id="1218492"/>
    <lineage>
        <taxon>Bacteria</taxon>
        <taxon>Bacillati</taxon>
        <taxon>Bacillota</taxon>
        <taxon>Bacilli</taxon>
        <taxon>Lactobacillales</taxon>
        <taxon>Lactobacillaceae</taxon>
        <taxon>Bombilactobacillus</taxon>
    </lineage>
</organism>
<dbReference type="CDD" id="cd04647">
    <property type="entry name" value="LbH_MAT_like"/>
    <property type="match status" value="1"/>
</dbReference>
<dbReference type="RefSeq" id="WP_046316931.1">
    <property type="nucleotide sequence ID" value="NZ_JBHSZT010000010.1"/>
</dbReference>
<dbReference type="InterPro" id="IPR051159">
    <property type="entry name" value="Hexapeptide_acetyltransf"/>
</dbReference>
<dbReference type="STRING" id="1218492.JG30_11250"/>
<sequence length="217" mass="23605">MVLINRDVSTWSKSQIIISALLKIFRGFFKKIFLRRSKGLLFVGRHVTLQNKQYISVGKNVKFEDCSEIQGLSSHGIKLGNNVTIGRNVMIRPSSYYGVGHIGYGLEMGDNSSIGPDGFIGCAGKVQIGKNVMIGPRSMLIAENHIFSDSNKLIKEQGVAQKGIIIGNNVWIGANVTILDGVVINSGAVIGAGTLVNHSVDKNKILVNKRSINLKNR</sequence>
<protein>
    <submittedName>
        <fullName evidence="1">Putative acetyl transferase</fullName>
    </submittedName>
</protein>
<evidence type="ECO:0000313" key="2">
    <source>
        <dbReference type="Proteomes" id="UP000033558"/>
    </source>
</evidence>
<dbReference type="GO" id="GO:0016740">
    <property type="term" value="F:transferase activity"/>
    <property type="evidence" value="ECO:0007669"/>
    <property type="project" value="UniProtKB-KW"/>
</dbReference>
<gene>
    <name evidence="1" type="primary">wcxM</name>
    <name evidence="1" type="ORF">JG30_11250</name>
</gene>
<keyword evidence="2" id="KW-1185">Reference proteome</keyword>
<proteinExistence type="predicted"/>
<dbReference type="EMBL" id="JXJQ01000009">
    <property type="protein sequence ID" value="KJY60937.1"/>
    <property type="molecule type" value="Genomic_DNA"/>
</dbReference>
<dbReference type="SUPFAM" id="SSF51161">
    <property type="entry name" value="Trimeric LpxA-like enzymes"/>
    <property type="match status" value="2"/>
</dbReference>
<dbReference type="PANTHER" id="PTHR23416">
    <property type="entry name" value="SIALIC ACID SYNTHASE-RELATED"/>
    <property type="match status" value="1"/>
</dbReference>
<keyword evidence="1" id="KW-0808">Transferase</keyword>
<reference evidence="1 2" key="1">
    <citation type="submission" date="2015-01" db="EMBL/GenBank/DDBJ databases">
        <title>Comparative genomics of the lactic acid bacteria isolated from the honey bee gut.</title>
        <authorList>
            <person name="Ellegaard K.M."/>
            <person name="Tamarit D."/>
            <person name="Javelind E."/>
            <person name="Olofsson T."/>
            <person name="Andersson S.G."/>
            <person name="Vasquez A."/>
        </authorList>
    </citation>
    <scope>NUCLEOTIDE SEQUENCE [LARGE SCALE GENOMIC DNA]</scope>
    <source>
        <strain evidence="1 2">Bin4</strain>
    </source>
</reference>
<dbReference type="Proteomes" id="UP000033558">
    <property type="component" value="Unassembled WGS sequence"/>
</dbReference>
<dbReference type="Pfam" id="PF00132">
    <property type="entry name" value="Hexapep"/>
    <property type="match status" value="1"/>
</dbReference>
<comment type="caution">
    <text evidence="1">The sequence shown here is derived from an EMBL/GenBank/DDBJ whole genome shotgun (WGS) entry which is preliminary data.</text>
</comment>
<accession>A0A0F4LQ54</accession>
<dbReference type="Gene3D" id="2.160.10.10">
    <property type="entry name" value="Hexapeptide repeat proteins"/>
    <property type="match status" value="2"/>
</dbReference>
<dbReference type="OrthoDB" id="9782926at2"/>
<dbReference type="HOGENOM" id="CLU_051638_7_0_9"/>
<name>A0A0F4LQ54_9LACO</name>
<dbReference type="PANTHER" id="PTHR23416:SF78">
    <property type="entry name" value="LIPOPOLYSACCHARIDE BIOSYNTHESIS O-ACETYL TRANSFERASE WBBJ-RELATED"/>
    <property type="match status" value="1"/>
</dbReference>